<dbReference type="EMBL" id="BOML01000106">
    <property type="protein sequence ID" value="GIE08135.1"/>
    <property type="molecule type" value="Genomic_DNA"/>
</dbReference>
<name>A0ABQ3ZE76_9ACTN</name>
<dbReference type="RefSeq" id="WP_203735968.1">
    <property type="nucleotide sequence ID" value="NZ_BAAATX010000017.1"/>
</dbReference>
<feature type="signal peptide" evidence="1">
    <location>
        <begin position="1"/>
        <end position="26"/>
    </location>
</feature>
<feature type="chain" id="PRO_5045553919" description="Extracellular repeat, HAF family" evidence="1">
    <location>
        <begin position="27"/>
        <end position="394"/>
    </location>
</feature>
<reference evidence="2 3" key="1">
    <citation type="submission" date="2021-01" db="EMBL/GenBank/DDBJ databases">
        <title>Whole genome shotgun sequence of Actinoplanes durhamensis NBRC 14914.</title>
        <authorList>
            <person name="Komaki H."/>
            <person name="Tamura T."/>
        </authorList>
    </citation>
    <scope>NUCLEOTIDE SEQUENCE [LARGE SCALE GENOMIC DNA]</scope>
    <source>
        <strain evidence="2 3">NBRC 14914</strain>
    </source>
</reference>
<accession>A0ABQ3ZE76</accession>
<comment type="caution">
    <text evidence="2">The sequence shown here is derived from an EMBL/GenBank/DDBJ whole genome shotgun (WGS) entry which is preliminary data.</text>
</comment>
<organism evidence="2 3">
    <name type="scientific">Paractinoplanes durhamensis</name>
    <dbReference type="NCBI Taxonomy" id="113563"/>
    <lineage>
        <taxon>Bacteria</taxon>
        <taxon>Bacillati</taxon>
        <taxon>Actinomycetota</taxon>
        <taxon>Actinomycetes</taxon>
        <taxon>Micromonosporales</taxon>
        <taxon>Micromonosporaceae</taxon>
        <taxon>Paractinoplanes</taxon>
    </lineage>
</organism>
<gene>
    <name evidence="2" type="ORF">Adu01nite_94850</name>
</gene>
<protein>
    <recommendedName>
        <fullName evidence="4">Extracellular repeat, HAF family</fullName>
    </recommendedName>
</protein>
<sequence length="394" mass="41432">MKVYAGWAAVGLTAALMITMPSVASAAADELPQSPMIVLGDLGGGRHSYAAAMNGQGDIVGRSRSKDSGAYVAVMWPHGMTTPVPLGLKGTPEQINDNAVVAGTVSGTTTVFLWQHGRAGYYPYRGGDDEIWTTGINNRGQVVGSTYNSATFSGRAFVLDRGRYTILPTPAGSRSTTVAINDRGQILGSVLDTSTGADRSVIWTPEGSPARPYYKRLDLGDLGGVNTYPCDINDRGQVIGQSEVSGFGTHHPFLWQNGEMTDLWGSYPAVDGAARAINDAGLVVGYAQVTLEGEVHAVMWQNGQMIDMNPAGYHTEAAVVNERGQVGGLAKLITPDQAGPRHPIRWSSGTTTLFSIADPLQDDGGVDIIGIDAAGHVVATLVSNDESIILRSAS</sequence>
<keyword evidence="1" id="KW-0732">Signal</keyword>
<evidence type="ECO:0000313" key="2">
    <source>
        <dbReference type="EMBL" id="GIE08135.1"/>
    </source>
</evidence>
<evidence type="ECO:0008006" key="4">
    <source>
        <dbReference type="Google" id="ProtNLM"/>
    </source>
</evidence>
<evidence type="ECO:0000256" key="1">
    <source>
        <dbReference type="SAM" id="SignalP"/>
    </source>
</evidence>
<dbReference type="NCBIfam" id="TIGR02913">
    <property type="entry name" value="HAF_rpt"/>
    <property type="match status" value="2"/>
</dbReference>
<keyword evidence="3" id="KW-1185">Reference proteome</keyword>
<proteinExistence type="predicted"/>
<evidence type="ECO:0000313" key="3">
    <source>
        <dbReference type="Proteomes" id="UP000637628"/>
    </source>
</evidence>
<dbReference type="InterPro" id="IPR014262">
    <property type="entry name" value="HAF_rpt"/>
</dbReference>
<dbReference type="Proteomes" id="UP000637628">
    <property type="component" value="Unassembled WGS sequence"/>
</dbReference>